<reference evidence="2" key="1">
    <citation type="submission" date="2021-02" db="EMBL/GenBank/DDBJ databases">
        <authorList>
            <person name="Nowell W R."/>
        </authorList>
    </citation>
    <scope>NUCLEOTIDE SEQUENCE</scope>
</reference>
<name>A0A815XGW5_9BILA</name>
<organism evidence="2 4">
    <name type="scientific">Didymodactylos carnosus</name>
    <dbReference type="NCBI Taxonomy" id="1234261"/>
    <lineage>
        <taxon>Eukaryota</taxon>
        <taxon>Metazoa</taxon>
        <taxon>Spiralia</taxon>
        <taxon>Gnathifera</taxon>
        <taxon>Rotifera</taxon>
        <taxon>Eurotatoria</taxon>
        <taxon>Bdelloidea</taxon>
        <taxon>Philodinida</taxon>
        <taxon>Philodinidae</taxon>
        <taxon>Didymodactylos</taxon>
    </lineage>
</organism>
<evidence type="ECO:0000313" key="3">
    <source>
        <dbReference type="EMBL" id="CAF4418975.1"/>
    </source>
</evidence>
<comment type="caution">
    <text evidence="2">The sequence shown here is derived from an EMBL/GenBank/DDBJ whole genome shotgun (WGS) entry which is preliminary data.</text>
</comment>
<dbReference type="Proteomes" id="UP000681722">
    <property type="component" value="Unassembled WGS sequence"/>
</dbReference>
<proteinExistence type="predicted"/>
<dbReference type="Proteomes" id="UP000663829">
    <property type="component" value="Unassembled WGS sequence"/>
</dbReference>
<feature type="compositionally biased region" description="Basic residues" evidence="1">
    <location>
        <begin position="100"/>
        <end position="110"/>
    </location>
</feature>
<accession>A0A815XGW5</accession>
<dbReference type="AlphaFoldDB" id="A0A815XGW5"/>
<feature type="region of interest" description="Disordered" evidence="1">
    <location>
        <begin position="84"/>
        <end position="110"/>
    </location>
</feature>
<evidence type="ECO:0000313" key="2">
    <source>
        <dbReference type="EMBL" id="CAF1557653.1"/>
    </source>
</evidence>
<gene>
    <name evidence="2" type="ORF">GPM918_LOCUS39575</name>
    <name evidence="3" type="ORF">SRO942_LOCUS40460</name>
</gene>
<sequence length="110" mass="12814">MAEYGIKLQDYLKLCEDNKQIRTDTNYGLSELAETLFKSERYHEYVSYDEKTVVRPKVISMSCNSSDTTVHVFSTNQANHLKRKLLDDKAIPSPSSEPKKKIRQSRRTRI</sequence>
<evidence type="ECO:0000256" key="1">
    <source>
        <dbReference type="SAM" id="MobiDB-lite"/>
    </source>
</evidence>
<protein>
    <submittedName>
        <fullName evidence="2">Uncharacterized protein</fullName>
    </submittedName>
</protein>
<dbReference type="EMBL" id="CAJNOQ010027956">
    <property type="protein sequence ID" value="CAF1557653.1"/>
    <property type="molecule type" value="Genomic_DNA"/>
</dbReference>
<keyword evidence="4" id="KW-1185">Reference proteome</keyword>
<dbReference type="EMBL" id="CAJOBC010093682">
    <property type="protein sequence ID" value="CAF4418975.1"/>
    <property type="molecule type" value="Genomic_DNA"/>
</dbReference>
<evidence type="ECO:0000313" key="4">
    <source>
        <dbReference type="Proteomes" id="UP000663829"/>
    </source>
</evidence>